<dbReference type="EnsemblPlants" id="LPERR10G10060.1">
    <property type="protein sequence ID" value="LPERR10G10060.1"/>
    <property type="gene ID" value="LPERR10G10060"/>
</dbReference>
<dbReference type="InterPro" id="IPR027705">
    <property type="entry name" value="Flotillin_fam"/>
</dbReference>
<reference evidence="6 7" key="1">
    <citation type="submission" date="2012-08" db="EMBL/GenBank/DDBJ databases">
        <title>Oryza genome evolution.</title>
        <authorList>
            <person name="Wing R.A."/>
        </authorList>
    </citation>
    <scope>NUCLEOTIDE SEQUENCE</scope>
</reference>
<feature type="domain" description="Band 7" evidence="5">
    <location>
        <begin position="217"/>
        <end position="398"/>
    </location>
</feature>
<dbReference type="GO" id="GO:0005901">
    <property type="term" value="C:caveola"/>
    <property type="evidence" value="ECO:0007669"/>
    <property type="project" value="UniProtKB-SubCell"/>
</dbReference>
<organism evidence="6 7">
    <name type="scientific">Leersia perrieri</name>
    <dbReference type="NCBI Taxonomy" id="77586"/>
    <lineage>
        <taxon>Eukaryota</taxon>
        <taxon>Viridiplantae</taxon>
        <taxon>Streptophyta</taxon>
        <taxon>Embryophyta</taxon>
        <taxon>Tracheophyta</taxon>
        <taxon>Spermatophyta</taxon>
        <taxon>Magnoliopsida</taxon>
        <taxon>Liliopsida</taxon>
        <taxon>Poales</taxon>
        <taxon>Poaceae</taxon>
        <taxon>BOP clade</taxon>
        <taxon>Oryzoideae</taxon>
        <taxon>Oryzeae</taxon>
        <taxon>Oryzinae</taxon>
        <taxon>Leersia</taxon>
    </lineage>
</organism>
<evidence type="ECO:0000313" key="6">
    <source>
        <dbReference type="EnsemblPlants" id="LPERR10G10060.1"/>
    </source>
</evidence>
<sequence length="597" mass="66253">MEVERKNALRLTEKLKAEQLSKATVQYETQVQDSNAALYSRQKAAEATLYEQVKSAEARKAQADAKFFEQKLAEDARLYAKQKEAEALNIVGKAKAEYVSSMLDALGGNYNALRDYLMIDSGMYQEMARINASAVSGMQPKISIWNNNGGEAGVGAGAGGIQQMADLYKMLPPLMSSVHEQTGMQPPAWMGSLNMARYVVAGASEYLAITGWGIDDVKLAKKAWVFPGQLCTKIDITPVVYEFSVEAMSSEFLAFKLPAVFTIGPKSKRNPGEEEVVGDLQQRQVKECDEEALLLYAKLIAPLQNKNNHIAKLVNGVIEGETRVLAASMTMEEIFQGGKIFKDKVFNQVQCYLDQFGLYIYNANIKQLEDEPGHEFFYLGLKKQKEVERKALVDSAEANMKGAIGEKERDGLTRQNAAKVDAETKVLLVRQQGVGRKEEAKVKAEVEVYENEREAETAMAHASLEVKKAGFDKRSKVAEVEAVKAIAIREAELQMEVERKNAMRLTEKLKAEQLSKATVQDSNAELYNRQKAAEATLFEHVKSAEACKAQADAKFFEQKMVEDARLYAKQREAESLAKLGKAKAQYVSSMLHKLGGN</sequence>
<evidence type="ECO:0000256" key="2">
    <source>
        <dbReference type="ARBA" id="ARBA00023136"/>
    </source>
</evidence>
<dbReference type="SUPFAM" id="SSF117892">
    <property type="entry name" value="Band 7/SPFH domain"/>
    <property type="match status" value="1"/>
</dbReference>
<dbReference type="InterPro" id="IPR036013">
    <property type="entry name" value="Band_7/SPFH_dom_sf"/>
</dbReference>
<keyword evidence="2 4" id="KW-0472">Membrane</keyword>
<dbReference type="eggNOG" id="KOG2668">
    <property type="taxonomic scope" value="Eukaryota"/>
</dbReference>
<dbReference type="Pfam" id="PF01145">
    <property type="entry name" value="Band_7"/>
    <property type="match status" value="1"/>
</dbReference>
<dbReference type="Gene3D" id="3.30.479.30">
    <property type="entry name" value="Band 7 domain"/>
    <property type="match status" value="1"/>
</dbReference>
<dbReference type="PANTHER" id="PTHR13806:SF23">
    <property type="entry name" value="FLOTILLIN-LIKE PROTEIN 2"/>
    <property type="match status" value="1"/>
</dbReference>
<comment type="subcellular location">
    <subcellularLocation>
        <location evidence="4">Cell membrane</location>
        <topology evidence="4">Lipid-anchor</topology>
    </subcellularLocation>
    <subcellularLocation>
        <location evidence="4">Membrane</location>
        <location evidence="4">Caveola</location>
    </subcellularLocation>
</comment>
<keyword evidence="3" id="KW-0449">Lipoprotein</keyword>
<dbReference type="PANTHER" id="PTHR13806">
    <property type="entry name" value="FLOTILLIN-RELATED"/>
    <property type="match status" value="1"/>
</dbReference>
<evidence type="ECO:0000256" key="1">
    <source>
        <dbReference type="ARBA" id="ARBA00007161"/>
    </source>
</evidence>
<dbReference type="HOGENOM" id="CLU_457393_0_0_1"/>
<evidence type="ECO:0000256" key="4">
    <source>
        <dbReference type="RuleBase" id="RU366054"/>
    </source>
</evidence>
<evidence type="ECO:0000313" key="7">
    <source>
        <dbReference type="Proteomes" id="UP000032180"/>
    </source>
</evidence>
<protein>
    <recommendedName>
        <fullName evidence="4">Flotillin-like</fullName>
    </recommendedName>
</protein>
<keyword evidence="7" id="KW-1185">Reference proteome</keyword>
<keyword evidence="4" id="KW-1003">Cell membrane</keyword>
<evidence type="ECO:0000259" key="5">
    <source>
        <dbReference type="Pfam" id="PF01145"/>
    </source>
</evidence>
<accession>A0A0D9XKR8</accession>
<reference evidence="7" key="2">
    <citation type="submission" date="2013-12" db="EMBL/GenBank/DDBJ databases">
        <authorList>
            <person name="Yu Y."/>
            <person name="Lee S."/>
            <person name="de Baynast K."/>
            <person name="Wissotski M."/>
            <person name="Liu L."/>
            <person name="Talag J."/>
            <person name="Goicoechea J."/>
            <person name="Angelova A."/>
            <person name="Jetty R."/>
            <person name="Kudrna D."/>
            <person name="Golser W."/>
            <person name="Rivera L."/>
            <person name="Zhang J."/>
            <person name="Wing R."/>
        </authorList>
    </citation>
    <scope>NUCLEOTIDE SEQUENCE</scope>
</reference>
<name>A0A0D9XKR8_9ORYZ</name>
<dbReference type="CDD" id="cd03399">
    <property type="entry name" value="SPFH_flotillin"/>
    <property type="match status" value="1"/>
</dbReference>
<reference evidence="6" key="3">
    <citation type="submission" date="2015-04" db="UniProtKB">
        <authorList>
            <consortium name="EnsemblPlants"/>
        </authorList>
    </citation>
    <scope>IDENTIFICATION</scope>
</reference>
<proteinExistence type="inferred from homology"/>
<dbReference type="Gramene" id="LPERR10G10060.1">
    <property type="protein sequence ID" value="LPERR10G10060.1"/>
    <property type="gene ID" value="LPERR10G10060"/>
</dbReference>
<comment type="similarity">
    <text evidence="1 4">Belongs to the band 7/mec-2 family. Flotillin subfamily.</text>
</comment>
<evidence type="ECO:0000256" key="3">
    <source>
        <dbReference type="ARBA" id="ARBA00023288"/>
    </source>
</evidence>
<dbReference type="AlphaFoldDB" id="A0A0D9XKR8"/>
<dbReference type="InterPro" id="IPR001107">
    <property type="entry name" value="Band_7"/>
</dbReference>
<dbReference type="Proteomes" id="UP000032180">
    <property type="component" value="Chromosome 10"/>
</dbReference>